<comment type="caution">
    <text evidence="1">The sequence shown here is derived from an EMBL/GenBank/DDBJ whole genome shotgun (WGS) entry which is preliminary data.</text>
</comment>
<accession>A0AAV3XTL3</accession>
<evidence type="ECO:0000313" key="1">
    <source>
        <dbReference type="EMBL" id="GFN73817.1"/>
    </source>
</evidence>
<name>A0AAV3XTL3_9GAST</name>
<evidence type="ECO:0000313" key="2">
    <source>
        <dbReference type="Proteomes" id="UP000735302"/>
    </source>
</evidence>
<keyword evidence="2" id="KW-1185">Reference proteome</keyword>
<proteinExistence type="predicted"/>
<dbReference type="Proteomes" id="UP000735302">
    <property type="component" value="Unassembled WGS sequence"/>
</dbReference>
<gene>
    <name evidence="1" type="ORF">PoB_000032300</name>
</gene>
<protein>
    <submittedName>
        <fullName evidence="1">Uncharacterized protein</fullName>
    </submittedName>
</protein>
<dbReference type="EMBL" id="BLXT01000031">
    <property type="protein sequence ID" value="GFN73817.1"/>
    <property type="molecule type" value="Genomic_DNA"/>
</dbReference>
<sequence length="84" mass="9118">MQHQEIASGGKGSIICTEVQKAQGQEAVTAYTVRAEVGNVSVDAIVDTAAEIAVILEEVYRRIIRMPMLSGKRRARMARKGQSS</sequence>
<reference evidence="1 2" key="1">
    <citation type="journal article" date="2021" name="Elife">
        <title>Chloroplast acquisition without the gene transfer in kleptoplastic sea slugs, Plakobranchus ocellatus.</title>
        <authorList>
            <person name="Maeda T."/>
            <person name="Takahashi S."/>
            <person name="Yoshida T."/>
            <person name="Shimamura S."/>
            <person name="Takaki Y."/>
            <person name="Nagai Y."/>
            <person name="Toyoda A."/>
            <person name="Suzuki Y."/>
            <person name="Arimoto A."/>
            <person name="Ishii H."/>
            <person name="Satoh N."/>
            <person name="Nishiyama T."/>
            <person name="Hasebe M."/>
            <person name="Maruyama T."/>
            <person name="Minagawa J."/>
            <person name="Obokata J."/>
            <person name="Shigenobu S."/>
        </authorList>
    </citation>
    <scope>NUCLEOTIDE SEQUENCE [LARGE SCALE GENOMIC DNA]</scope>
</reference>
<organism evidence="1 2">
    <name type="scientific">Plakobranchus ocellatus</name>
    <dbReference type="NCBI Taxonomy" id="259542"/>
    <lineage>
        <taxon>Eukaryota</taxon>
        <taxon>Metazoa</taxon>
        <taxon>Spiralia</taxon>
        <taxon>Lophotrochozoa</taxon>
        <taxon>Mollusca</taxon>
        <taxon>Gastropoda</taxon>
        <taxon>Heterobranchia</taxon>
        <taxon>Euthyneura</taxon>
        <taxon>Panpulmonata</taxon>
        <taxon>Sacoglossa</taxon>
        <taxon>Placobranchoidea</taxon>
        <taxon>Plakobranchidae</taxon>
        <taxon>Plakobranchus</taxon>
    </lineage>
</organism>
<dbReference type="AlphaFoldDB" id="A0AAV3XTL3"/>